<dbReference type="PANTHER" id="PTHR33154">
    <property type="entry name" value="TRANSCRIPTIONAL REGULATOR, ARSR FAMILY"/>
    <property type="match status" value="1"/>
</dbReference>
<dbReference type="Proteomes" id="UP000049855">
    <property type="component" value="Unassembled WGS sequence"/>
</dbReference>
<keyword evidence="3" id="KW-0804">Transcription</keyword>
<dbReference type="SUPFAM" id="SSF46785">
    <property type="entry name" value="Winged helix' DNA-binding domain"/>
    <property type="match status" value="1"/>
</dbReference>
<dbReference type="InterPro" id="IPR036390">
    <property type="entry name" value="WH_DNA-bd_sf"/>
</dbReference>
<evidence type="ECO:0000256" key="1">
    <source>
        <dbReference type="ARBA" id="ARBA00023015"/>
    </source>
</evidence>
<dbReference type="CDD" id="cd00090">
    <property type="entry name" value="HTH_ARSR"/>
    <property type="match status" value="1"/>
</dbReference>
<dbReference type="PRINTS" id="PR00778">
    <property type="entry name" value="HTHARSR"/>
</dbReference>
<evidence type="ECO:0000313" key="5">
    <source>
        <dbReference type="EMBL" id="CQR70869.1"/>
    </source>
</evidence>
<dbReference type="InterPro" id="IPR018334">
    <property type="entry name" value="ArsR_HTH"/>
</dbReference>
<dbReference type="InterPro" id="IPR011991">
    <property type="entry name" value="ArsR-like_HTH"/>
</dbReference>
<dbReference type="EMBL" id="CTRP01000003">
    <property type="protein sequence ID" value="CQR70869.1"/>
    <property type="molecule type" value="Genomic_DNA"/>
</dbReference>
<evidence type="ECO:0000256" key="3">
    <source>
        <dbReference type="ARBA" id="ARBA00023163"/>
    </source>
</evidence>
<proteinExistence type="predicted"/>
<name>A0A0U1KUR5_9FIRM</name>
<evidence type="ECO:0000259" key="4">
    <source>
        <dbReference type="PROSITE" id="PS50987"/>
    </source>
</evidence>
<dbReference type="InterPro" id="IPR001845">
    <property type="entry name" value="HTH_ArsR_DNA-bd_dom"/>
</dbReference>
<keyword evidence="6" id="KW-1185">Reference proteome</keyword>
<dbReference type="InterPro" id="IPR051081">
    <property type="entry name" value="HTH_MetalResp_TranReg"/>
</dbReference>
<dbReference type="AlphaFoldDB" id="A0A0U1KUR5"/>
<dbReference type="GO" id="GO:0003677">
    <property type="term" value="F:DNA binding"/>
    <property type="evidence" value="ECO:0007669"/>
    <property type="project" value="UniProtKB-KW"/>
</dbReference>
<feature type="domain" description="HTH arsR-type" evidence="4">
    <location>
        <begin position="1"/>
        <end position="95"/>
    </location>
</feature>
<dbReference type="Gene3D" id="1.10.10.10">
    <property type="entry name" value="Winged helix-like DNA-binding domain superfamily/Winged helix DNA-binding domain"/>
    <property type="match status" value="1"/>
</dbReference>
<dbReference type="PANTHER" id="PTHR33154:SF33">
    <property type="entry name" value="TRANSCRIPTIONAL REPRESSOR SDPR"/>
    <property type="match status" value="1"/>
</dbReference>
<dbReference type="PROSITE" id="PS00846">
    <property type="entry name" value="HTH_ARSR_1"/>
    <property type="match status" value="1"/>
</dbReference>
<evidence type="ECO:0000313" key="6">
    <source>
        <dbReference type="Proteomes" id="UP000049855"/>
    </source>
</evidence>
<organism evidence="5 6">
    <name type="scientific">Sporomusa ovata</name>
    <dbReference type="NCBI Taxonomy" id="2378"/>
    <lineage>
        <taxon>Bacteria</taxon>
        <taxon>Bacillati</taxon>
        <taxon>Bacillota</taxon>
        <taxon>Negativicutes</taxon>
        <taxon>Selenomonadales</taxon>
        <taxon>Sporomusaceae</taxon>
        <taxon>Sporomusa</taxon>
    </lineage>
</organism>
<dbReference type="GO" id="GO:0003700">
    <property type="term" value="F:DNA-binding transcription factor activity"/>
    <property type="evidence" value="ECO:0007669"/>
    <property type="project" value="InterPro"/>
</dbReference>
<evidence type="ECO:0000256" key="2">
    <source>
        <dbReference type="ARBA" id="ARBA00023125"/>
    </source>
</evidence>
<keyword evidence="1" id="KW-0805">Transcription regulation</keyword>
<dbReference type="RefSeq" id="WP_021169587.1">
    <property type="nucleotide sequence ID" value="NZ_CTRP01000003.1"/>
</dbReference>
<protein>
    <submittedName>
        <fullName evidence="5">Transcriptional regulator HTH-type, ArsR family</fullName>
    </submittedName>
</protein>
<keyword evidence="2" id="KW-0238">DNA-binding</keyword>
<dbReference type="InterPro" id="IPR036388">
    <property type="entry name" value="WH-like_DNA-bd_sf"/>
</dbReference>
<accession>A0A0U1KUR5</accession>
<sequence length="120" mass="14029">MDIVEILKALADETRIRILNLLYRETLCVCDLEEILKLSQSNASRHITKLKQAKLIAGEKQAQWIYYQVNEKILEQYSFVKELLSKEMENDPQRQKDVARLKKYRELGGCCELAVKIVDD</sequence>
<dbReference type="PROSITE" id="PS50987">
    <property type="entry name" value="HTH_ARSR_2"/>
    <property type="match status" value="1"/>
</dbReference>
<dbReference type="NCBIfam" id="NF033788">
    <property type="entry name" value="HTH_metalloreg"/>
    <property type="match status" value="1"/>
</dbReference>
<gene>
    <name evidence="5" type="ORF">SpAn4DRAFT_1847</name>
</gene>
<dbReference type="SMART" id="SM00418">
    <property type="entry name" value="HTH_ARSR"/>
    <property type="match status" value="1"/>
</dbReference>
<dbReference type="Pfam" id="PF01022">
    <property type="entry name" value="HTH_5"/>
    <property type="match status" value="1"/>
</dbReference>
<reference evidence="6" key="1">
    <citation type="submission" date="2015-03" db="EMBL/GenBank/DDBJ databases">
        <authorList>
            <person name="Nijsse Bart"/>
        </authorList>
    </citation>
    <scope>NUCLEOTIDE SEQUENCE [LARGE SCALE GENOMIC DNA]</scope>
</reference>